<keyword evidence="18" id="KW-0325">Glycoprotein</keyword>
<evidence type="ECO:0000256" key="17">
    <source>
        <dbReference type="ARBA" id="ARBA00023157"/>
    </source>
</evidence>
<dbReference type="InterPro" id="IPR014782">
    <property type="entry name" value="Peptidase_M1_dom"/>
</dbReference>
<keyword evidence="11 22" id="KW-0862">Zinc</keyword>
<dbReference type="InterPro" id="IPR045357">
    <property type="entry name" value="Aminopeptidase_N-like_N"/>
</dbReference>
<keyword evidence="8 24" id="KW-0812">Transmembrane</keyword>
<dbReference type="GO" id="GO:0005615">
    <property type="term" value="C:extracellular space"/>
    <property type="evidence" value="ECO:0007669"/>
    <property type="project" value="TreeGrafter"/>
</dbReference>
<dbReference type="GO" id="GO:0008217">
    <property type="term" value="P:regulation of blood pressure"/>
    <property type="evidence" value="ECO:0007669"/>
    <property type="project" value="TreeGrafter"/>
</dbReference>
<keyword evidence="5 24" id="KW-0031">Aminopeptidase</keyword>
<evidence type="ECO:0000256" key="8">
    <source>
        <dbReference type="ARBA" id="ARBA00022692"/>
    </source>
</evidence>
<evidence type="ECO:0000256" key="12">
    <source>
        <dbReference type="ARBA" id="ARBA00022837"/>
    </source>
</evidence>
<evidence type="ECO:0000256" key="14">
    <source>
        <dbReference type="ARBA" id="ARBA00022989"/>
    </source>
</evidence>
<dbReference type="InterPro" id="IPR027268">
    <property type="entry name" value="Peptidase_M4/M1_CTD_sf"/>
</dbReference>
<dbReference type="Pfam" id="PF11838">
    <property type="entry name" value="ERAP1_C"/>
    <property type="match status" value="1"/>
</dbReference>
<dbReference type="FunFam" id="2.60.40.1730:FF:000006">
    <property type="entry name" value="Aminopeptidase"/>
    <property type="match status" value="1"/>
</dbReference>
<dbReference type="PRINTS" id="PR00756">
    <property type="entry name" value="ALADIPTASE"/>
</dbReference>
<evidence type="ECO:0000256" key="25">
    <source>
        <dbReference type="SAM" id="MobiDB-lite"/>
    </source>
</evidence>
<dbReference type="GO" id="GO:0008270">
    <property type="term" value="F:zinc ion binding"/>
    <property type="evidence" value="ECO:0007669"/>
    <property type="project" value="UniProtKB-UniRule"/>
</dbReference>
<evidence type="ECO:0000259" key="28">
    <source>
        <dbReference type="Pfam" id="PF17900"/>
    </source>
</evidence>
<dbReference type="GeneID" id="103053523"/>
<dbReference type="EC" id="3.4.11.-" evidence="24"/>
<evidence type="ECO:0000256" key="10">
    <source>
        <dbReference type="ARBA" id="ARBA00022801"/>
    </source>
</evidence>
<keyword evidence="29" id="KW-1185">Reference proteome</keyword>
<evidence type="ECO:0000256" key="9">
    <source>
        <dbReference type="ARBA" id="ARBA00022723"/>
    </source>
</evidence>
<comment type="subunit">
    <text evidence="4">Homodimer; disulfide-linked.</text>
</comment>
<name>A0A9F2N7W9_PYTBI</name>
<keyword evidence="13" id="KW-0735">Signal-anchor</keyword>
<evidence type="ECO:0000256" key="7">
    <source>
        <dbReference type="ARBA" id="ARBA00022670"/>
    </source>
</evidence>
<evidence type="ECO:0000256" key="13">
    <source>
        <dbReference type="ARBA" id="ARBA00022968"/>
    </source>
</evidence>
<organism evidence="29 30">
    <name type="scientific">Python bivittatus</name>
    <name type="common">Burmese python</name>
    <name type="synonym">Python molurus bivittatus</name>
    <dbReference type="NCBI Taxonomy" id="176946"/>
    <lineage>
        <taxon>Eukaryota</taxon>
        <taxon>Metazoa</taxon>
        <taxon>Chordata</taxon>
        <taxon>Craniata</taxon>
        <taxon>Vertebrata</taxon>
        <taxon>Euteleostomi</taxon>
        <taxon>Lepidosauria</taxon>
        <taxon>Squamata</taxon>
        <taxon>Bifurcata</taxon>
        <taxon>Unidentata</taxon>
        <taxon>Episquamata</taxon>
        <taxon>Toxicofera</taxon>
        <taxon>Serpentes</taxon>
        <taxon>Henophidia</taxon>
        <taxon>Pythonidae</taxon>
        <taxon>Python</taxon>
    </lineage>
</organism>
<dbReference type="AlphaFoldDB" id="A0A9F2N7W9"/>
<dbReference type="CTD" id="2028"/>
<keyword evidence="9 22" id="KW-0479">Metal-binding</keyword>
<keyword evidence="6" id="KW-1003">Cell membrane</keyword>
<gene>
    <name evidence="30" type="primary">ENPEP</name>
</gene>
<keyword evidence="14 24" id="KW-1133">Transmembrane helix</keyword>
<evidence type="ECO:0000256" key="22">
    <source>
        <dbReference type="PIRSR" id="PIRSR634016-3"/>
    </source>
</evidence>
<dbReference type="OrthoDB" id="510539at2759"/>
<proteinExistence type="inferred from homology"/>
<evidence type="ECO:0000259" key="26">
    <source>
        <dbReference type="Pfam" id="PF01433"/>
    </source>
</evidence>
<reference evidence="30" key="1">
    <citation type="submission" date="2025-08" db="UniProtKB">
        <authorList>
            <consortium name="RefSeq"/>
        </authorList>
    </citation>
    <scope>IDENTIFICATION</scope>
    <source>
        <tissue evidence="30">Liver</tissue>
    </source>
</reference>
<dbReference type="Gene3D" id="1.25.50.20">
    <property type="match status" value="1"/>
</dbReference>
<dbReference type="RefSeq" id="XP_007425882.1">
    <property type="nucleotide sequence ID" value="XM_007425820.3"/>
</dbReference>
<feature type="binding site" evidence="21">
    <location>
        <position position="885"/>
    </location>
    <ligand>
        <name>substrate</name>
    </ligand>
</feature>
<dbReference type="SUPFAM" id="SSF55486">
    <property type="entry name" value="Metalloproteases ('zincins'), catalytic domain"/>
    <property type="match status" value="1"/>
</dbReference>
<dbReference type="GO" id="GO:0005737">
    <property type="term" value="C:cytoplasm"/>
    <property type="evidence" value="ECO:0007669"/>
    <property type="project" value="TreeGrafter"/>
</dbReference>
<comment type="catalytic activity">
    <reaction evidence="1">
        <text>Release of N-terminal glutamate (and to a lesser extent aspartate) from a peptide.</text>
        <dbReference type="EC" id="3.4.11.7"/>
    </reaction>
</comment>
<dbReference type="Proteomes" id="UP000695026">
    <property type="component" value="Unplaced"/>
</dbReference>
<comment type="cofactor">
    <cofactor evidence="22 24">
        <name>Zn(2+)</name>
        <dbReference type="ChEBI" id="CHEBI:29105"/>
    </cofactor>
    <text evidence="22 24">Binds 1 zinc ion per subunit.</text>
</comment>
<evidence type="ECO:0000256" key="24">
    <source>
        <dbReference type="RuleBase" id="RU364040"/>
    </source>
</evidence>
<comment type="function">
    <text evidence="19">Venom protein that cleaves N-terminal acidic residues from peptides with high potency in presence of calcium. It may have several roles in venom including alteration of blood pressure by cleaving circulating angiotensin-2, general degradation of host tissue, increase of permeability to other venom components, and/or processing of other toxins in the venom.</text>
</comment>
<dbReference type="CDD" id="cd09601">
    <property type="entry name" value="M1_APN-Q_like"/>
    <property type="match status" value="1"/>
</dbReference>
<dbReference type="GO" id="GO:0043171">
    <property type="term" value="P:peptide catabolic process"/>
    <property type="evidence" value="ECO:0007669"/>
    <property type="project" value="TreeGrafter"/>
</dbReference>
<feature type="domain" description="Peptidase M1 membrane alanine aminopeptidase" evidence="26">
    <location>
        <begin position="319"/>
        <end position="536"/>
    </location>
</feature>
<feature type="domain" description="Aminopeptidase N-like N-terminal" evidence="28">
    <location>
        <begin position="99"/>
        <end position="284"/>
    </location>
</feature>
<dbReference type="GO" id="GO:0070006">
    <property type="term" value="F:metalloaminopeptidase activity"/>
    <property type="evidence" value="ECO:0007669"/>
    <property type="project" value="TreeGrafter"/>
</dbReference>
<comment type="subcellular location">
    <subcellularLocation>
        <location evidence="2">Cell membrane</location>
        <topology evidence="2">Single-pass type II membrane protein</topology>
    </subcellularLocation>
</comment>
<feature type="binding site" evidence="21">
    <location>
        <begin position="355"/>
        <end position="359"/>
    </location>
    <ligand>
        <name>substrate</name>
    </ligand>
</feature>
<dbReference type="InterPro" id="IPR024571">
    <property type="entry name" value="ERAP1-like_C_dom"/>
</dbReference>
<evidence type="ECO:0000256" key="11">
    <source>
        <dbReference type="ARBA" id="ARBA00022833"/>
    </source>
</evidence>
<feature type="transmembrane region" description="Helical" evidence="24">
    <location>
        <begin position="21"/>
        <end position="43"/>
    </location>
</feature>
<evidence type="ECO:0000256" key="23">
    <source>
        <dbReference type="PIRSR" id="PIRSR634016-4"/>
    </source>
</evidence>
<keyword evidence="7 24" id="KW-0645">Protease</keyword>
<dbReference type="FunFam" id="1.10.390.10:FF:000016">
    <property type="entry name" value="Glutamyl aminopeptidase"/>
    <property type="match status" value="1"/>
</dbReference>
<feature type="site" description="Transition state stabilizer" evidence="23">
    <location>
        <position position="477"/>
    </location>
</feature>
<feature type="active site" description="Proton acceptor" evidence="20">
    <location>
        <position position="392"/>
    </location>
</feature>
<feature type="domain" description="ERAP1-like C-terminal" evidence="27">
    <location>
        <begin position="615"/>
        <end position="932"/>
    </location>
</feature>
<dbReference type="Gene3D" id="2.60.40.1730">
    <property type="entry name" value="tricorn interacting facor f3 domain"/>
    <property type="match status" value="1"/>
</dbReference>
<keyword evidence="15 24" id="KW-0482">Metalloprotease</keyword>
<dbReference type="FunFam" id="2.60.40.1910:FF:000003">
    <property type="entry name" value="Aminopeptidase"/>
    <property type="match status" value="1"/>
</dbReference>
<dbReference type="InterPro" id="IPR042097">
    <property type="entry name" value="Aminopeptidase_N-like_N_sf"/>
</dbReference>
<dbReference type="PANTHER" id="PTHR11533">
    <property type="entry name" value="PROTEASE M1 ZINC METALLOPROTEASE"/>
    <property type="match status" value="1"/>
</dbReference>
<dbReference type="InterPro" id="IPR001930">
    <property type="entry name" value="Peptidase_M1"/>
</dbReference>
<dbReference type="SUPFAM" id="SSF63737">
    <property type="entry name" value="Leukotriene A4 hydrolase N-terminal domain"/>
    <property type="match status" value="1"/>
</dbReference>
<dbReference type="Gene3D" id="2.60.40.1910">
    <property type="match status" value="1"/>
</dbReference>
<dbReference type="KEGG" id="pbi:103053523"/>
<dbReference type="OMA" id="WNVWSQF"/>
<feature type="binding site" evidence="22">
    <location>
        <position position="414"/>
    </location>
    <ligand>
        <name>Zn(2+)</name>
        <dbReference type="ChEBI" id="CHEBI:29105"/>
        <note>catalytic</note>
    </ligand>
</feature>
<feature type="binding site" evidence="22">
    <location>
        <position position="395"/>
    </location>
    <ligand>
        <name>Zn(2+)</name>
        <dbReference type="ChEBI" id="CHEBI:29105"/>
        <note>catalytic</note>
    </ligand>
</feature>
<evidence type="ECO:0000313" key="29">
    <source>
        <dbReference type="Proteomes" id="UP000695026"/>
    </source>
</evidence>
<feature type="binding site" evidence="21">
    <location>
        <position position="221"/>
    </location>
    <ligand>
        <name>substrate</name>
    </ligand>
</feature>
<evidence type="ECO:0000256" key="16">
    <source>
        <dbReference type="ARBA" id="ARBA00023136"/>
    </source>
</evidence>
<dbReference type="FunFam" id="1.25.50.20:FF:000001">
    <property type="entry name" value="Aminopeptidase"/>
    <property type="match status" value="1"/>
</dbReference>
<dbReference type="GO" id="GO:0042277">
    <property type="term" value="F:peptide binding"/>
    <property type="evidence" value="ECO:0007669"/>
    <property type="project" value="TreeGrafter"/>
</dbReference>
<dbReference type="Gene3D" id="1.10.390.10">
    <property type="entry name" value="Neutral Protease Domain 2"/>
    <property type="match status" value="1"/>
</dbReference>
<keyword evidence="16 24" id="KW-0472">Membrane</keyword>
<evidence type="ECO:0000256" key="6">
    <source>
        <dbReference type="ARBA" id="ARBA00022475"/>
    </source>
</evidence>
<evidence type="ECO:0000256" key="21">
    <source>
        <dbReference type="PIRSR" id="PIRSR634016-2"/>
    </source>
</evidence>
<feature type="binding site" evidence="22">
    <location>
        <position position="391"/>
    </location>
    <ligand>
        <name>Zn(2+)</name>
        <dbReference type="ChEBI" id="CHEBI:29105"/>
        <note>catalytic</note>
    </ligand>
</feature>
<feature type="region of interest" description="Disordered" evidence="25">
    <location>
        <begin position="50"/>
        <end position="78"/>
    </location>
</feature>
<evidence type="ECO:0000256" key="2">
    <source>
        <dbReference type="ARBA" id="ARBA00004401"/>
    </source>
</evidence>
<evidence type="ECO:0000256" key="4">
    <source>
        <dbReference type="ARBA" id="ARBA00011748"/>
    </source>
</evidence>
<keyword evidence="17" id="KW-1015">Disulfide bond</keyword>
<dbReference type="GO" id="GO:0005886">
    <property type="term" value="C:plasma membrane"/>
    <property type="evidence" value="ECO:0007669"/>
    <property type="project" value="UniProtKB-SubCell"/>
</dbReference>
<evidence type="ECO:0000256" key="18">
    <source>
        <dbReference type="ARBA" id="ARBA00023180"/>
    </source>
</evidence>
<protein>
    <recommendedName>
        <fullName evidence="24">Aminopeptidase</fullName>
        <ecNumber evidence="24">3.4.11.-</ecNumber>
    </recommendedName>
</protein>
<sequence length="958" mass="109829">MLGMDIEDKSSKMYCMRGKHVAIICGVVIAVGLILGLGLGLGLKPEACHPPEDNGQVSTKPPTHPTSQTTSASGSREFCNAKNNENGAWTNFRLPRYVHPIHYDLDLTPEMEAEVYTGTVKISIRLEEQTTRHLWLHLREMKIMEMPELWNAADQVIAVKSCFGYEPQEYVVIEAEEDLHPSNYSLSMKFKGYLNGSLVGFYRTSYVENGKTKYIAATDHEPTDARKSFPCFDEPDKKATYTISITHERDYEVLSNMPVQKTDSLSNGWTKTTFMKSVPMSTYLVAWAVHQFAYTERISSRGIPLRIYAQPQQIKTAEYAANVTKVVFDYFEDYFSMNYSLPKLDEIAIPDFGTGAMENWGLITYRETNLLYDSQESAASNKQRVAAVVAHEVVHQWFGNIVTMDWWDDLWLNEGFASFFEFMGVNATEKDWQMLDQILIDDLFPVLKDDSLLSSHPITVNVSSPDEITSVFDGISYSKGASILRMLEDWITPNNFSTGCQIYLRDYHFKNAKTDDFWKSMEKASGKPVKEVMDTWTRQMGYPVLKVHSNSTVTQQRFLLDPKADSSQPSSEFSYKWNIPVKWHEGSTSNIIFYNKSELAGITITRPSDLPPSSFLKVNQDHLGFYRVNYETEAWRVLADIMNNSHQNFSLADRAGFIDDAFALARAGLLKYADALNLTKYLQYEEEYIPWQRAVVAVSYIGHMIEDDNALYPKFQKYFGSLVKPIASKLGWKNDGDHINSLLRATVLEFACNMDDSEALGNAFTLFNNWTNGISLDVNIRLLVYRFGMQHSGDEQAWNYMFQKYQNTTLAQEKEKLLYGLASVKNITLLNRFLNCIKNTSLIRSQDVFTVLRYISFNSYGKTMVWDWVRLNWEYLVKRYTLNDRNLGRLISRISGTFNTELQLWQMENFFERYPNAGAGEASRKQALETTKSNIEWLKQYRDEIAAWLESSTPPSLA</sequence>
<dbReference type="Pfam" id="PF01433">
    <property type="entry name" value="Peptidase_M1"/>
    <property type="match status" value="1"/>
</dbReference>
<dbReference type="Pfam" id="PF17900">
    <property type="entry name" value="Peptidase_M1_N"/>
    <property type="match status" value="1"/>
</dbReference>
<comment type="similarity">
    <text evidence="3 24">Belongs to the peptidase M1 family.</text>
</comment>
<dbReference type="InterPro" id="IPR050344">
    <property type="entry name" value="Peptidase_M1_aminopeptidases"/>
</dbReference>
<evidence type="ECO:0000259" key="27">
    <source>
        <dbReference type="Pfam" id="PF11838"/>
    </source>
</evidence>
<evidence type="ECO:0000313" key="30">
    <source>
        <dbReference type="RefSeq" id="XP_007425882.1"/>
    </source>
</evidence>
<dbReference type="GO" id="GO:0004230">
    <property type="term" value="F:glutamyl aminopeptidase activity"/>
    <property type="evidence" value="ECO:0007669"/>
    <property type="project" value="UniProtKB-EC"/>
</dbReference>
<accession>A0A9F2N7W9</accession>
<evidence type="ECO:0000256" key="5">
    <source>
        <dbReference type="ARBA" id="ARBA00022438"/>
    </source>
</evidence>
<evidence type="ECO:0000256" key="1">
    <source>
        <dbReference type="ARBA" id="ARBA00001703"/>
    </source>
</evidence>
<dbReference type="InterPro" id="IPR034016">
    <property type="entry name" value="M1_APN-typ"/>
</dbReference>
<evidence type="ECO:0000256" key="19">
    <source>
        <dbReference type="ARBA" id="ARBA00055404"/>
    </source>
</evidence>
<keyword evidence="12" id="KW-0106">Calcium</keyword>
<dbReference type="GO" id="GO:0006508">
    <property type="term" value="P:proteolysis"/>
    <property type="evidence" value="ECO:0007669"/>
    <property type="project" value="UniProtKB-KW"/>
</dbReference>
<evidence type="ECO:0000256" key="20">
    <source>
        <dbReference type="PIRSR" id="PIRSR634016-1"/>
    </source>
</evidence>
<feature type="compositionally biased region" description="Polar residues" evidence="25">
    <location>
        <begin position="55"/>
        <end position="74"/>
    </location>
</feature>
<evidence type="ECO:0000256" key="15">
    <source>
        <dbReference type="ARBA" id="ARBA00023049"/>
    </source>
</evidence>
<dbReference type="PANTHER" id="PTHR11533:SF276">
    <property type="entry name" value="GLUTAMYL AMINOPEPTIDASE"/>
    <property type="match status" value="1"/>
</dbReference>
<keyword evidence="10 24" id="KW-0378">Hydrolase</keyword>
<evidence type="ECO:0000256" key="3">
    <source>
        <dbReference type="ARBA" id="ARBA00010136"/>
    </source>
</evidence>